<organism evidence="9 10">
    <name type="scientific">Plantactinospora siamensis</name>
    <dbReference type="NCBI Taxonomy" id="555372"/>
    <lineage>
        <taxon>Bacteria</taxon>
        <taxon>Bacillati</taxon>
        <taxon>Actinomycetota</taxon>
        <taxon>Actinomycetes</taxon>
        <taxon>Micromonosporales</taxon>
        <taxon>Micromonosporaceae</taxon>
        <taxon>Plantactinospora</taxon>
    </lineage>
</organism>
<keyword evidence="9" id="KW-0560">Oxidoreductase</keyword>
<dbReference type="InterPro" id="IPR037069">
    <property type="entry name" value="AcylCoA_DH/ox_N_sf"/>
</dbReference>
<dbReference type="InterPro" id="IPR009100">
    <property type="entry name" value="AcylCoA_DH/oxidase_NM_dom_sf"/>
</dbReference>
<keyword evidence="10" id="KW-1185">Reference proteome</keyword>
<dbReference type="RefSeq" id="WP_377337519.1">
    <property type="nucleotide sequence ID" value="NZ_JBHLUE010000006.1"/>
</dbReference>
<dbReference type="InterPro" id="IPR036250">
    <property type="entry name" value="AcylCo_DH-like_C"/>
</dbReference>
<dbReference type="InterPro" id="IPR013786">
    <property type="entry name" value="AcylCoA_DH/ox_N"/>
</dbReference>
<accession>A0ABV6NUN2</accession>
<evidence type="ECO:0000256" key="3">
    <source>
        <dbReference type="ARBA" id="ARBA00022630"/>
    </source>
</evidence>
<feature type="compositionally biased region" description="Basic and acidic residues" evidence="5">
    <location>
        <begin position="77"/>
        <end position="91"/>
    </location>
</feature>
<gene>
    <name evidence="9" type="ORF">ACFFHU_10135</name>
</gene>
<dbReference type="Proteomes" id="UP001589894">
    <property type="component" value="Unassembled WGS sequence"/>
</dbReference>
<reference evidence="9 10" key="1">
    <citation type="submission" date="2024-09" db="EMBL/GenBank/DDBJ databases">
        <authorList>
            <person name="Sun Q."/>
            <person name="Mori K."/>
        </authorList>
    </citation>
    <scope>NUCLEOTIDE SEQUENCE [LARGE SCALE GENOMIC DNA]</scope>
    <source>
        <strain evidence="9 10">TBRC 2205</strain>
    </source>
</reference>
<dbReference type="GO" id="GO:0016491">
    <property type="term" value="F:oxidoreductase activity"/>
    <property type="evidence" value="ECO:0007669"/>
    <property type="project" value="UniProtKB-KW"/>
</dbReference>
<evidence type="ECO:0000259" key="7">
    <source>
        <dbReference type="Pfam" id="PF02770"/>
    </source>
</evidence>
<name>A0ABV6NUN2_9ACTN</name>
<dbReference type="EC" id="1.-.-.-" evidence="9"/>
<dbReference type="EMBL" id="JBHLUE010000006">
    <property type="protein sequence ID" value="MFC0564491.1"/>
    <property type="molecule type" value="Genomic_DNA"/>
</dbReference>
<dbReference type="PANTHER" id="PTHR43884:SF9">
    <property type="entry name" value="COMPLEX I ASSEMBLY FACTOR ACAD9, MITOCHONDRIAL"/>
    <property type="match status" value="1"/>
</dbReference>
<dbReference type="Pfam" id="PF00441">
    <property type="entry name" value="Acyl-CoA_dh_1"/>
    <property type="match status" value="1"/>
</dbReference>
<comment type="cofactor">
    <cofactor evidence="1">
        <name>FAD</name>
        <dbReference type="ChEBI" id="CHEBI:57692"/>
    </cofactor>
</comment>
<dbReference type="PANTHER" id="PTHR43884">
    <property type="entry name" value="ACYL-COA DEHYDROGENASE"/>
    <property type="match status" value="1"/>
</dbReference>
<dbReference type="Gene3D" id="1.10.540.10">
    <property type="entry name" value="Acyl-CoA dehydrogenase/oxidase, N-terminal domain"/>
    <property type="match status" value="1"/>
</dbReference>
<feature type="domain" description="Acyl-CoA dehydrogenase/oxidase C-terminal" evidence="6">
    <location>
        <begin position="345"/>
        <end position="503"/>
    </location>
</feature>
<protein>
    <submittedName>
        <fullName evidence="9">Acyl-CoA dehydrogenase family protein</fullName>
        <ecNumber evidence="9">1.-.-.-</ecNumber>
    </submittedName>
</protein>
<dbReference type="Pfam" id="PF02770">
    <property type="entry name" value="Acyl-CoA_dh_M"/>
    <property type="match status" value="1"/>
</dbReference>
<feature type="compositionally biased region" description="Low complexity" evidence="5">
    <location>
        <begin position="16"/>
        <end position="68"/>
    </location>
</feature>
<dbReference type="SUPFAM" id="SSF56645">
    <property type="entry name" value="Acyl-CoA dehydrogenase NM domain-like"/>
    <property type="match status" value="1"/>
</dbReference>
<dbReference type="InterPro" id="IPR006091">
    <property type="entry name" value="Acyl-CoA_Oxase/DH_mid-dom"/>
</dbReference>
<evidence type="ECO:0000259" key="6">
    <source>
        <dbReference type="Pfam" id="PF00441"/>
    </source>
</evidence>
<feature type="region of interest" description="Disordered" evidence="5">
    <location>
        <begin position="1"/>
        <end position="91"/>
    </location>
</feature>
<evidence type="ECO:0000256" key="2">
    <source>
        <dbReference type="ARBA" id="ARBA00009347"/>
    </source>
</evidence>
<feature type="domain" description="Acyl-CoA dehydrogenase/oxidase N-terminal" evidence="8">
    <location>
        <begin position="126"/>
        <end position="232"/>
    </location>
</feature>
<evidence type="ECO:0000256" key="5">
    <source>
        <dbReference type="SAM" id="MobiDB-lite"/>
    </source>
</evidence>
<comment type="similarity">
    <text evidence="2">Belongs to the acyl-CoA dehydrogenase family.</text>
</comment>
<evidence type="ECO:0000259" key="8">
    <source>
        <dbReference type="Pfam" id="PF02771"/>
    </source>
</evidence>
<keyword evidence="3" id="KW-0285">Flavoprotein</keyword>
<dbReference type="InterPro" id="IPR046373">
    <property type="entry name" value="Acyl-CoA_Oxase/DH_mid-dom_sf"/>
</dbReference>
<dbReference type="Pfam" id="PF02771">
    <property type="entry name" value="Acyl-CoA_dh_N"/>
    <property type="match status" value="1"/>
</dbReference>
<evidence type="ECO:0000313" key="9">
    <source>
        <dbReference type="EMBL" id="MFC0564491.1"/>
    </source>
</evidence>
<feature type="domain" description="Acyl-CoA oxidase/dehydrogenase middle" evidence="7">
    <location>
        <begin position="235"/>
        <end position="333"/>
    </location>
</feature>
<evidence type="ECO:0000256" key="1">
    <source>
        <dbReference type="ARBA" id="ARBA00001974"/>
    </source>
</evidence>
<sequence>MTTTQDRGPAPGGADGADPGAAGTASDSAPGAAGSASGAAGSASGAAGSASGAAGSAGSASGVAATGPLPREAGQVSEREARQVAEAAREAEWGRPSFGKELFLGRFRLDLIDPWPTAERSAAGAEFLDRLRDYLRSEVDGRQIERDARIPDEVFRGLARLGAFGMKIDPGYGGLGLSNLDYCRALMLVGSVSPAISALLSAHQSIGVPQPLKMFGTDEQKKHYLPRLAGGEVSAFLLTEPDVGSDPARLATTAEPTEDGRGYRLNGVKLWATNGTVATLLVVMARVPAAEGRRGGITAFVVEGDSPGITVERRNEFLGLRGLENSLTRFHDVFVPAENVIGGEGKGLKIALTTLNTGRLSLPAMCVGAGKWSLNIARQWAAERVQWGRQVGEHEAVATKLAYMAASTYGMEAMLQLCCRLADDDRNDIRIEAALVKLYASELAWKVADELVQIRGGRGYETADSLAARGERPVEVEQILRDLRINRIFEGSTEIMHLLIAREAVDAHLSVAGDIIDPEAGLARKARAGARAGAFYATWLPTLAVGRGQSPTAYAEFGPLAGHLRYVERASRRLARSTFYAMSRWQGKMERKQAFLGRIVDIGAELFAISASCVRARAEQPERPEGVELADLFSRQARLRADALFGALWENTDSVDNAAAARILDGRYAFLEDGVETPTDDRPWVARWAPGASQVDDVRRRIPPA</sequence>
<proteinExistence type="inferred from homology"/>
<dbReference type="SUPFAM" id="SSF47203">
    <property type="entry name" value="Acyl-CoA dehydrogenase C-terminal domain-like"/>
    <property type="match status" value="1"/>
</dbReference>
<evidence type="ECO:0000256" key="4">
    <source>
        <dbReference type="ARBA" id="ARBA00022827"/>
    </source>
</evidence>
<keyword evidence="4" id="KW-0274">FAD</keyword>
<dbReference type="Gene3D" id="2.40.110.10">
    <property type="entry name" value="Butyryl-CoA Dehydrogenase, subunit A, domain 2"/>
    <property type="match status" value="1"/>
</dbReference>
<dbReference type="Gene3D" id="1.20.140.10">
    <property type="entry name" value="Butyryl-CoA Dehydrogenase, subunit A, domain 3"/>
    <property type="match status" value="2"/>
</dbReference>
<dbReference type="InterPro" id="IPR009075">
    <property type="entry name" value="AcylCo_DH/oxidase_C"/>
</dbReference>
<comment type="caution">
    <text evidence="9">The sequence shown here is derived from an EMBL/GenBank/DDBJ whole genome shotgun (WGS) entry which is preliminary data.</text>
</comment>
<evidence type="ECO:0000313" key="10">
    <source>
        <dbReference type="Proteomes" id="UP001589894"/>
    </source>
</evidence>